<organism evidence="2 3">
    <name type="scientific">Saccharothrix saharensis</name>
    <dbReference type="NCBI Taxonomy" id="571190"/>
    <lineage>
        <taxon>Bacteria</taxon>
        <taxon>Bacillati</taxon>
        <taxon>Actinomycetota</taxon>
        <taxon>Actinomycetes</taxon>
        <taxon>Pseudonocardiales</taxon>
        <taxon>Pseudonocardiaceae</taxon>
        <taxon>Saccharothrix</taxon>
    </lineage>
</organism>
<protein>
    <submittedName>
        <fullName evidence="2">NB-ARC domain-containing protein</fullName>
    </submittedName>
</protein>
<dbReference type="InterPro" id="IPR002182">
    <property type="entry name" value="NB-ARC"/>
</dbReference>
<dbReference type="Pfam" id="PF00931">
    <property type="entry name" value="NB-ARC"/>
    <property type="match status" value="1"/>
</dbReference>
<feature type="domain" description="NB-ARC" evidence="1">
    <location>
        <begin position="80"/>
        <end position="233"/>
    </location>
</feature>
<dbReference type="Proteomes" id="UP000316628">
    <property type="component" value="Unassembled WGS sequence"/>
</dbReference>
<comment type="caution">
    <text evidence="2">The sequence shown here is derived from an EMBL/GenBank/DDBJ whole genome shotgun (WGS) entry which is preliminary data.</text>
</comment>
<gene>
    <name evidence="2" type="ORF">FHX81_0449</name>
</gene>
<evidence type="ECO:0000313" key="3">
    <source>
        <dbReference type="Proteomes" id="UP000316628"/>
    </source>
</evidence>
<dbReference type="SUPFAM" id="SSF52540">
    <property type="entry name" value="P-loop containing nucleoside triphosphate hydrolases"/>
    <property type="match status" value="1"/>
</dbReference>
<evidence type="ECO:0000313" key="2">
    <source>
        <dbReference type="EMBL" id="TQM78193.1"/>
    </source>
</evidence>
<evidence type="ECO:0000259" key="1">
    <source>
        <dbReference type="Pfam" id="PF00931"/>
    </source>
</evidence>
<dbReference type="InterPro" id="IPR027417">
    <property type="entry name" value="P-loop_NTPase"/>
</dbReference>
<reference evidence="2 3" key="1">
    <citation type="submission" date="2019-06" db="EMBL/GenBank/DDBJ databases">
        <title>Sequencing the genomes of 1000 actinobacteria strains.</title>
        <authorList>
            <person name="Klenk H.-P."/>
        </authorList>
    </citation>
    <scope>NUCLEOTIDE SEQUENCE [LARGE SCALE GENOMIC DNA]</scope>
    <source>
        <strain evidence="2 3">DSM 45456</strain>
    </source>
</reference>
<dbReference type="AlphaFoldDB" id="A0A543J5U1"/>
<dbReference type="Gene3D" id="3.40.50.300">
    <property type="entry name" value="P-loop containing nucleotide triphosphate hydrolases"/>
    <property type="match status" value="1"/>
</dbReference>
<dbReference type="EMBL" id="VFPP01000001">
    <property type="protein sequence ID" value="TQM78193.1"/>
    <property type="molecule type" value="Genomic_DNA"/>
</dbReference>
<accession>A0A543J5U1</accession>
<keyword evidence="3" id="KW-1185">Reference proteome</keyword>
<sequence length="292" mass="30928">MKSGGVDTANHLGGMVHGPALQAGSVDVFNIQLPGSTAGAVRVPQQLPPVTRAFTERQGDRERLSLVLAETHGAGDQRGEGLMVVGLHDATGIGKSTLAVRWVLDIGEQFPDGVLYARFDIGGPGQTRESESVLAGFLLALGVAQHALFADPEHRAALYRTLTAHRTLVVLLDDVDHGWQVTSLRPGGSACLMVTTNRHPLGSLVEHGVRVHHVGPLDSEHRLALFQGITGPDRACSDLLAAARPVELCHGRPLTIAAFAAATALRPGMPLADLVDDLNRPLDTFDRMATTS</sequence>
<dbReference type="GO" id="GO:0043531">
    <property type="term" value="F:ADP binding"/>
    <property type="evidence" value="ECO:0007669"/>
    <property type="project" value="InterPro"/>
</dbReference>
<dbReference type="PRINTS" id="PR00364">
    <property type="entry name" value="DISEASERSIST"/>
</dbReference>
<proteinExistence type="predicted"/>
<name>A0A543J5U1_9PSEU</name>